<evidence type="ECO:0000313" key="3">
    <source>
        <dbReference type="EMBL" id="XDS48298.1"/>
    </source>
</evidence>
<dbReference type="EMBL" id="CP129683">
    <property type="protein sequence ID" value="XDS51367.1"/>
    <property type="molecule type" value="Genomic_DNA"/>
</dbReference>
<dbReference type="EMBL" id="CP129682">
    <property type="protein sequence ID" value="XDS48298.1"/>
    <property type="molecule type" value="Genomic_DNA"/>
</dbReference>
<feature type="region of interest" description="Disordered" evidence="1">
    <location>
        <begin position="115"/>
        <end position="151"/>
    </location>
</feature>
<evidence type="ECO:0000313" key="4">
    <source>
        <dbReference type="EMBL" id="XDS51367.1"/>
    </source>
</evidence>
<reference evidence="4" key="1">
    <citation type="submission" date="2023-07" db="EMBL/GenBank/DDBJ databases">
        <title>Bifidobacterium aquikefiriaerophilum sp. nov. and Bifidobacterium eccum sp. nov., isolated from water kefir.</title>
        <authorList>
            <person name="Breselge S."/>
            <person name="Bellassi P."/>
            <person name="Barcenilla C."/>
            <person name="Alvarez-Ordonez A."/>
            <person name="Morelli L."/>
            <person name="Cotter P.D."/>
        </authorList>
    </citation>
    <scope>NUCLEOTIDE SEQUENCE</scope>
    <source>
        <strain evidence="4">WK012_4_13</strain>
        <strain evidence="3">WK013_4_14</strain>
        <strain evidence="2">WK048_4_13</strain>
    </source>
</reference>
<evidence type="ECO:0008006" key="5">
    <source>
        <dbReference type="Google" id="ProtNLM"/>
    </source>
</evidence>
<dbReference type="InterPro" id="IPR012340">
    <property type="entry name" value="NA-bd_OB-fold"/>
</dbReference>
<organism evidence="4">
    <name type="scientific">Bifidobacterium fermentum</name>
    <dbReference type="NCBI Taxonomy" id="3059035"/>
    <lineage>
        <taxon>Bacteria</taxon>
        <taxon>Bacillati</taxon>
        <taxon>Actinomycetota</taxon>
        <taxon>Actinomycetes</taxon>
        <taxon>Bifidobacteriales</taxon>
        <taxon>Bifidobacteriaceae</taxon>
        <taxon>Bifidobacterium</taxon>
    </lineage>
</organism>
<gene>
    <name evidence="4" type="ORF">QN062_04135</name>
    <name evidence="3" type="ORF">QN216_08150</name>
    <name evidence="2" type="ORF">QN217_02315</name>
</gene>
<evidence type="ECO:0000313" key="2">
    <source>
        <dbReference type="EMBL" id="XDS46997.1"/>
    </source>
</evidence>
<dbReference type="AlphaFoldDB" id="A0AB39UQ32"/>
<protein>
    <recommendedName>
        <fullName evidence="5">Single-stranded DNA-binding protein</fullName>
    </recommendedName>
</protein>
<dbReference type="EMBL" id="CP129675">
    <property type="protein sequence ID" value="XDS46997.1"/>
    <property type="molecule type" value="Genomic_DNA"/>
</dbReference>
<evidence type="ECO:0000256" key="1">
    <source>
        <dbReference type="SAM" id="MobiDB-lite"/>
    </source>
</evidence>
<dbReference type="RefSeq" id="WP_369342330.1">
    <property type="nucleotide sequence ID" value="NZ_CP129675.1"/>
</dbReference>
<proteinExistence type="predicted"/>
<dbReference type="KEGG" id="bfk:QN062_04135"/>
<dbReference type="Gene3D" id="2.40.50.140">
    <property type="entry name" value="Nucleic acid-binding proteins"/>
    <property type="match status" value="1"/>
</dbReference>
<name>A0AB39UQ32_9BIFI</name>
<accession>A0AB39UQ32</accession>
<sequence>MAKIQFYGQLQAGRNGSPAVDVRQTNQGKSYARIDLREIGKKKDGSNWFGTFWHTTIWDETLVNLSANFQPGDVLQVTGDLSVKWDKDRQKEYRDVNLNSGARIEKKSHVDLVQKQTAPSHNDGFLGISDPWSNGNSPASDFGGGEDEPAF</sequence>